<dbReference type="GO" id="GO:0001228">
    <property type="term" value="F:DNA-binding transcription activator activity, RNA polymerase II-specific"/>
    <property type="evidence" value="ECO:0007669"/>
    <property type="project" value="TreeGrafter"/>
</dbReference>
<dbReference type="GO" id="GO:0000978">
    <property type="term" value="F:RNA polymerase II cis-regulatory region sequence-specific DNA binding"/>
    <property type="evidence" value="ECO:0007669"/>
    <property type="project" value="TreeGrafter"/>
</dbReference>
<feature type="region of interest" description="Disordered" evidence="7">
    <location>
        <begin position="162"/>
        <end position="196"/>
    </location>
</feature>
<evidence type="ECO:0000256" key="1">
    <source>
        <dbReference type="ARBA" id="ARBA00022723"/>
    </source>
</evidence>
<protein>
    <recommendedName>
        <fullName evidence="8">Zn(2)-C6 fungal-type domain-containing protein</fullName>
    </recommendedName>
</protein>
<dbReference type="AlphaFoldDB" id="A0A9W9HY13"/>
<dbReference type="PROSITE" id="PS00463">
    <property type="entry name" value="ZN2_CY6_FUNGAL_1"/>
    <property type="match status" value="1"/>
</dbReference>
<keyword evidence="3" id="KW-0805">Transcription regulation</keyword>
<dbReference type="PANTHER" id="PTHR31944:SF130">
    <property type="entry name" value="ZN(II)2CYS6 TRANSCRIPTION FACTO (EUROFUNG)"/>
    <property type="match status" value="1"/>
</dbReference>
<dbReference type="Pfam" id="PF04082">
    <property type="entry name" value="Fungal_trans"/>
    <property type="match status" value="1"/>
</dbReference>
<dbReference type="Pfam" id="PF00172">
    <property type="entry name" value="Zn_clus"/>
    <property type="match status" value="1"/>
</dbReference>
<proteinExistence type="predicted"/>
<dbReference type="CDD" id="cd00067">
    <property type="entry name" value="GAL4"/>
    <property type="match status" value="1"/>
</dbReference>
<dbReference type="GO" id="GO:0008270">
    <property type="term" value="F:zinc ion binding"/>
    <property type="evidence" value="ECO:0007669"/>
    <property type="project" value="InterPro"/>
</dbReference>
<dbReference type="SMART" id="SM00066">
    <property type="entry name" value="GAL4"/>
    <property type="match status" value="1"/>
</dbReference>
<gene>
    <name evidence="9" type="ORF">N7492_006469</name>
</gene>
<evidence type="ECO:0000256" key="2">
    <source>
        <dbReference type="ARBA" id="ARBA00022833"/>
    </source>
</evidence>
<dbReference type="InterPro" id="IPR036864">
    <property type="entry name" value="Zn2-C6_fun-type_DNA-bd_sf"/>
</dbReference>
<organism evidence="9 10">
    <name type="scientific">Penicillium capsulatum</name>
    <dbReference type="NCBI Taxonomy" id="69766"/>
    <lineage>
        <taxon>Eukaryota</taxon>
        <taxon>Fungi</taxon>
        <taxon>Dikarya</taxon>
        <taxon>Ascomycota</taxon>
        <taxon>Pezizomycotina</taxon>
        <taxon>Eurotiomycetes</taxon>
        <taxon>Eurotiomycetidae</taxon>
        <taxon>Eurotiales</taxon>
        <taxon>Aspergillaceae</taxon>
        <taxon>Penicillium</taxon>
    </lineage>
</organism>
<keyword evidence="6" id="KW-0539">Nucleus</keyword>
<evidence type="ECO:0000313" key="10">
    <source>
        <dbReference type="Proteomes" id="UP001146351"/>
    </source>
</evidence>
<dbReference type="PANTHER" id="PTHR31944">
    <property type="entry name" value="HEME-RESPONSIVE ZINC FINGER TRANSCRIPTION FACTOR HAP1"/>
    <property type="match status" value="1"/>
</dbReference>
<dbReference type="SUPFAM" id="SSF57701">
    <property type="entry name" value="Zn2/Cys6 DNA-binding domain"/>
    <property type="match status" value="1"/>
</dbReference>
<dbReference type="InterPro" id="IPR007219">
    <property type="entry name" value="XnlR_reg_dom"/>
</dbReference>
<dbReference type="InterPro" id="IPR051430">
    <property type="entry name" value="Fungal_TF_Env_Response"/>
</dbReference>
<dbReference type="GO" id="GO:0006351">
    <property type="term" value="P:DNA-templated transcription"/>
    <property type="evidence" value="ECO:0007669"/>
    <property type="project" value="InterPro"/>
</dbReference>
<feature type="domain" description="Zn(2)-C6 fungal-type" evidence="8">
    <location>
        <begin position="27"/>
        <end position="59"/>
    </location>
</feature>
<evidence type="ECO:0000256" key="6">
    <source>
        <dbReference type="ARBA" id="ARBA00023242"/>
    </source>
</evidence>
<name>A0A9W9HY13_9EURO</name>
<keyword evidence="1" id="KW-0479">Metal-binding</keyword>
<dbReference type="OrthoDB" id="4236860at2759"/>
<dbReference type="GO" id="GO:0005634">
    <property type="term" value="C:nucleus"/>
    <property type="evidence" value="ECO:0007669"/>
    <property type="project" value="TreeGrafter"/>
</dbReference>
<evidence type="ECO:0000313" key="9">
    <source>
        <dbReference type="EMBL" id="KAJ5161077.1"/>
    </source>
</evidence>
<evidence type="ECO:0000256" key="3">
    <source>
        <dbReference type="ARBA" id="ARBA00023015"/>
    </source>
</evidence>
<feature type="region of interest" description="Disordered" evidence="7">
    <location>
        <begin position="79"/>
        <end position="106"/>
    </location>
</feature>
<dbReference type="InterPro" id="IPR001138">
    <property type="entry name" value="Zn2Cys6_DnaBD"/>
</dbReference>
<reference evidence="9" key="1">
    <citation type="submission" date="2022-11" db="EMBL/GenBank/DDBJ databases">
        <authorList>
            <person name="Petersen C."/>
        </authorList>
    </citation>
    <scope>NUCLEOTIDE SEQUENCE</scope>
    <source>
        <strain evidence="9">IBT 21917</strain>
    </source>
</reference>
<dbReference type="CDD" id="cd12148">
    <property type="entry name" value="fungal_TF_MHR"/>
    <property type="match status" value="1"/>
</dbReference>
<keyword evidence="4" id="KW-0238">DNA-binding</keyword>
<sequence>MADLQVFGAQFGMPPDRPRKRRRRTMACAQCRSRKLRCDREYPTCSRCLKSRNPTKCTYEDGFLWQQPATVAPTIAADRGSSTISKPDQAVIRSPPDSGVGAPPSRPDELVSNIVPAPGPACTADGPPHRGRHKERGFLETVLGAPKAGVNQEPYVNTDLLQRPKRVANQPGEFASRPDVSDDEEEPDDLSPSHQLDVAPRMMMRGRETKTRFGGSGINAHLVAEFRDIRAFAEDIRLTNPILSRVRPDLERVTKGLWKLQPLNQPIPMPTVGSLIDLLPTRAVADELVGLYLTYVESTHRILHVPSFLRAVDEFWATLDPADVSETFLLQLLLVLAIAWNLADVSALQKRSPTPLKCYSGVEWVLHAEKLIDYTRVKRPEITSLRLHILLLTAKNCHGMSRSQAWLATGQLVKSAMMAGYHHDPNKYAQICVFSKEMRRRVWMTIVELDLQVATDRGMPPSVQSSDFDTLPALNVNDDEIHESMQDVPANRPASSITDCSFATALARSLALRLKVCQLMHSPRISCRYEEIQRLDWELTRELSRIPAWTGADPSDIVMQQKITLWKAMMETKLAQGLLSIHTPFAIEARRETLFAPSERSRMDAAVMILSVQRRLQETSQPLSQCMLGDWTNQAFISICQLLHGLDPQPTASTDPASSMFLLQTLPGFTDSLVALVESALVILERRSLLVVKGAKDYFFLSTIVALVKAKLWPEQASLYKQQVVERVLSFAQTLFSRHATCEHLGPPGMGSFQDNQVASFLSTPGMAPMLPSDLDGILPPPHLGTTPPDDFDPFLDVFDWEDLTGIALGN</sequence>
<evidence type="ECO:0000256" key="4">
    <source>
        <dbReference type="ARBA" id="ARBA00023125"/>
    </source>
</evidence>
<dbReference type="Proteomes" id="UP001146351">
    <property type="component" value="Unassembled WGS sequence"/>
</dbReference>
<keyword evidence="10" id="KW-1185">Reference proteome</keyword>
<feature type="region of interest" description="Disordered" evidence="7">
    <location>
        <begin position="1"/>
        <end position="22"/>
    </location>
</feature>
<keyword evidence="2" id="KW-0862">Zinc</keyword>
<dbReference type="PROSITE" id="PS50048">
    <property type="entry name" value="ZN2_CY6_FUNGAL_2"/>
    <property type="match status" value="1"/>
</dbReference>
<evidence type="ECO:0000256" key="7">
    <source>
        <dbReference type="SAM" id="MobiDB-lite"/>
    </source>
</evidence>
<evidence type="ECO:0000259" key="8">
    <source>
        <dbReference type="PROSITE" id="PS50048"/>
    </source>
</evidence>
<reference evidence="9" key="2">
    <citation type="journal article" date="2023" name="IMA Fungus">
        <title>Comparative genomic study of the Penicillium genus elucidates a diverse pangenome and 15 lateral gene transfer events.</title>
        <authorList>
            <person name="Petersen C."/>
            <person name="Sorensen T."/>
            <person name="Nielsen M.R."/>
            <person name="Sondergaard T.E."/>
            <person name="Sorensen J.L."/>
            <person name="Fitzpatrick D.A."/>
            <person name="Frisvad J.C."/>
            <person name="Nielsen K.L."/>
        </authorList>
    </citation>
    <scope>NUCLEOTIDE SEQUENCE</scope>
    <source>
        <strain evidence="9">IBT 21917</strain>
    </source>
</reference>
<dbReference type="EMBL" id="JAPQKO010000005">
    <property type="protein sequence ID" value="KAJ5161077.1"/>
    <property type="molecule type" value="Genomic_DNA"/>
</dbReference>
<accession>A0A9W9HY13</accession>
<evidence type="ECO:0000256" key="5">
    <source>
        <dbReference type="ARBA" id="ARBA00023163"/>
    </source>
</evidence>
<dbReference type="SMART" id="SM00906">
    <property type="entry name" value="Fungal_trans"/>
    <property type="match status" value="1"/>
</dbReference>
<dbReference type="Gene3D" id="4.10.240.10">
    <property type="entry name" value="Zn(2)-C6 fungal-type DNA-binding domain"/>
    <property type="match status" value="1"/>
</dbReference>
<keyword evidence="5" id="KW-0804">Transcription</keyword>
<comment type="caution">
    <text evidence="9">The sequence shown here is derived from an EMBL/GenBank/DDBJ whole genome shotgun (WGS) entry which is preliminary data.</text>
</comment>